<dbReference type="CDD" id="cd00009">
    <property type="entry name" value="AAA"/>
    <property type="match status" value="1"/>
</dbReference>
<keyword evidence="2" id="KW-0547">Nucleotide-binding</keyword>
<keyword evidence="2" id="KW-0067">ATP-binding</keyword>
<comment type="caution">
    <text evidence="2">The sequence shown here is derived from an EMBL/GenBank/DDBJ whole genome shotgun (WGS) entry which is preliminary data.</text>
</comment>
<dbReference type="EMBL" id="DVMX01000027">
    <property type="protein sequence ID" value="HIU41227.1"/>
    <property type="molecule type" value="Genomic_DNA"/>
</dbReference>
<dbReference type="InterPro" id="IPR027417">
    <property type="entry name" value="P-loop_NTPase"/>
</dbReference>
<dbReference type="PANTHER" id="PTHR42935">
    <property type="entry name" value="SLR0930 PROTEIN"/>
    <property type="match status" value="1"/>
</dbReference>
<dbReference type="InterPro" id="IPR008533">
    <property type="entry name" value="DUF815"/>
</dbReference>
<name>A0A9D1ISB0_9FIRM</name>
<dbReference type="PANTHER" id="PTHR42935:SF1">
    <property type="entry name" value="SLR0930 PROTEIN"/>
    <property type="match status" value="1"/>
</dbReference>
<dbReference type="Pfam" id="PF05673">
    <property type="entry name" value="DUF815"/>
    <property type="match status" value="1"/>
</dbReference>
<reference evidence="2" key="2">
    <citation type="journal article" date="2021" name="PeerJ">
        <title>Extensive microbial diversity within the chicken gut microbiome revealed by metagenomics and culture.</title>
        <authorList>
            <person name="Gilroy R."/>
            <person name="Ravi A."/>
            <person name="Getino M."/>
            <person name="Pursley I."/>
            <person name="Horton D.L."/>
            <person name="Alikhan N.F."/>
            <person name="Baker D."/>
            <person name="Gharbi K."/>
            <person name="Hall N."/>
            <person name="Watson M."/>
            <person name="Adriaenssens E.M."/>
            <person name="Foster-Nyarko E."/>
            <person name="Jarju S."/>
            <person name="Secka A."/>
            <person name="Antonio M."/>
            <person name="Oren A."/>
            <person name="Chaudhuri R.R."/>
            <person name="La Ragione R."/>
            <person name="Hildebrand F."/>
            <person name="Pallen M.J."/>
        </authorList>
    </citation>
    <scope>NUCLEOTIDE SEQUENCE</scope>
    <source>
        <strain evidence="2">4509</strain>
    </source>
</reference>
<organism evidence="2 3">
    <name type="scientific">Candidatus Egerieicola faecale</name>
    <dbReference type="NCBI Taxonomy" id="2840774"/>
    <lineage>
        <taxon>Bacteria</taxon>
        <taxon>Bacillati</taxon>
        <taxon>Bacillota</taxon>
        <taxon>Clostridia</taxon>
        <taxon>Eubacteriales</taxon>
        <taxon>Oscillospiraceae</taxon>
        <taxon>Oscillospiraceae incertae sedis</taxon>
        <taxon>Candidatus Egerieicola</taxon>
    </lineage>
</organism>
<feature type="domain" description="AAA+ ATPase" evidence="1">
    <location>
        <begin position="221"/>
        <end position="385"/>
    </location>
</feature>
<protein>
    <submittedName>
        <fullName evidence="2">ATP-binding protein</fullName>
    </submittedName>
</protein>
<evidence type="ECO:0000313" key="2">
    <source>
        <dbReference type="EMBL" id="HIU41227.1"/>
    </source>
</evidence>
<gene>
    <name evidence="2" type="ORF">IAD19_01585</name>
</gene>
<accession>A0A9D1ISB0</accession>
<dbReference type="AlphaFoldDB" id="A0A9D1ISB0"/>
<dbReference type="Proteomes" id="UP000824082">
    <property type="component" value="Unassembled WGS sequence"/>
</dbReference>
<dbReference type="SMART" id="SM00382">
    <property type="entry name" value="AAA"/>
    <property type="match status" value="1"/>
</dbReference>
<dbReference type="GO" id="GO:0005524">
    <property type="term" value="F:ATP binding"/>
    <property type="evidence" value="ECO:0007669"/>
    <property type="project" value="UniProtKB-KW"/>
</dbReference>
<sequence length="423" mass="47570">METMAQLALRLEGMTLYTQIRSLPPVAALLSLWKETQKPQPDFSTALEQYSRFCSQLFAQEESGSFPDYLFDRVLQDENIFTLSCARGQFDSLPSLLKQAAAYDLDACWQLSRLQPGEVKELLSQTFPAQKELIGALAEFCPEHCRYQPLERWGEHLASFADHHAKNGVGVYCKYYAFALEEGKIVPVKQFHAAPLSALKKYEAQKQKLLDNTLSFLHGQHAHHVLLYGDRGTGKSTSVRALLHDYHQMGLRMIQISKEDIGSLAGVLRTIRPLPLKFILFIDDLTFEESDANFNTLKAVLEGSLSGMPDNALIYATTNRRHLIKETFTSREGSEIHASDTRDEAASLSDRFGLVLTYMKPTPQEYADIVLALAADRGIQLDEETIRQGANRFATRKGSRSGRVARQYVDQLESRLAMGLDAE</sequence>
<reference evidence="2" key="1">
    <citation type="submission" date="2020-10" db="EMBL/GenBank/DDBJ databases">
        <authorList>
            <person name="Gilroy R."/>
        </authorList>
    </citation>
    <scope>NUCLEOTIDE SEQUENCE</scope>
    <source>
        <strain evidence="2">4509</strain>
    </source>
</reference>
<dbReference type="Gene3D" id="3.40.50.300">
    <property type="entry name" value="P-loop containing nucleotide triphosphate hydrolases"/>
    <property type="match status" value="1"/>
</dbReference>
<dbReference type="SUPFAM" id="SSF52540">
    <property type="entry name" value="P-loop containing nucleoside triphosphate hydrolases"/>
    <property type="match status" value="1"/>
</dbReference>
<dbReference type="InterPro" id="IPR003593">
    <property type="entry name" value="AAA+_ATPase"/>
</dbReference>
<evidence type="ECO:0000313" key="3">
    <source>
        <dbReference type="Proteomes" id="UP000824082"/>
    </source>
</evidence>
<proteinExistence type="predicted"/>
<evidence type="ECO:0000259" key="1">
    <source>
        <dbReference type="SMART" id="SM00382"/>
    </source>
</evidence>